<reference evidence="8" key="1">
    <citation type="submission" date="2017-01" db="EMBL/GenBank/DDBJ databases">
        <authorList>
            <person name="Varghese N."/>
            <person name="Submissions S."/>
        </authorList>
    </citation>
    <scope>NUCLEOTIDE SEQUENCE [LARGE SCALE GENOMIC DNA]</scope>
    <source>
        <strain evidence="8">DSM 29430</strain>
    </source>
</reference>
<evidence type="ECO:0000313" key="7">
    <source>
        <dbReference type="EMBL" id="SIT06516.1"/>
    </source>
</evidence>
<proteinExistence type="predicted"/>
<organism evidence="7 8">
    <name type="scientific">Roseivivax lentus</name>
    <dbReference type="NCBI Taxonomy" id="633194"/>
    <lineage>
        <taxon>Bacteria</taxon>
        <taxon>Pseudomonadati</taxon>
        <taxon>Pseudomonadota</taxon>
        <taxon>Alphaproteobacteria</taxon>
        <taxon>Rhodobacterales</taxon>
        <taxon>Roseobacteraceae</taxon>
        <taxon>Roseivivax</taxon>
    </lineage>
</organism>
<feature type="transmembrane region" description="Helical" evidence="6">
    <location>
        <begin position="28"/>
        <end position="46"/>
    </location>
</feature>
<dbReference type="OrthoDB" id="385012at2"/>
<keyword evidence="4 6" id="KW-1133">Transmembrane helix</keyword>
<keyword evidence="3 6" id="KW-0812">Transmembrane</keyword>
<dbReference type="InterPro" id="IPR005538">
    <property type="entry name" value="LrgA/CidA"/>
</dbReference>
<sequence>MIQNVAILLLFQLGGELASRGFGLPVPGPVIGLAALFATFIALPRLADRMRETTSGLLAHLSLLFVPAGVGVTAHLGTFAENGLALAAALIGSTTLAILAGVWAFILTAKLTGAAADD</sequence>
<dbReference type="Proteomes" id="UP000186684">
    <property type="component" value="Unassembled WGS sequence"/>
</dbReference>
<name>A0A1N7P7L0_9RHOB</name>
<evidence type="ECO:0000256" key="3">
    <source>
        <dbReference type="ARBA" id="ARBA00022692"/>
    </source>
</evidence>
<gene>
    <name evidence="7" type="ORF">SAMN05421759_11351</name>
</gene>
<evidence type="ECO:0000256" key="1">
    <source>
        <dbReference type="ARBA" id="ARBA00004651"/>
    </source>
</evidence>
<dbReference type="Pfam" id="PF03788">
    <property type="entry name" value="LrgA"/>
    <property type="match status" value="1"/>
</dbReference>
<keyword evidence="8" id="KW-1185">Reference proteome</keyword>
<dbReference type="PANTHER" id="PTHR33931">
    <property type="entry name" value="HOLIN-LIKE PROTEIN CIDA-RELATED"/>
    <property type="match status" value="1"/>
</dbReference>
<accession>A0A1N7P7L0</accession>
<comment type="subcellular location">
    <subcellularLocation>
        <location evidence="1">Cell membrane</location>
        <topology evidence="1">Multi-pass membrane protein</topology>
    </subcellularLocation>
</comment>
<evidence type="ECO:0000256" key="2">
    <source>
        <dbReference type="ARBA" id="ARBA00022475"/>
    </source>
</evidence>
<dbReference type="EMBL" id="FTOQ01000013">
    <property type="protein sequence ID" value="SIT06516.1"/>
    <property type="molecule type" value="Genomic_DNA"/>
</dbReference>
<evidence type="ECO:0000256" key="6">
    <source>
        <dbReference type="SAM" id="Phobius"/>
    </source>
</evidence>
<feature type="transmembrane region" description="Helical" evidence="6">
    <location>
        <begin position="84"/>
        <end position="106"/>
    </location>
</feature>
<keyword evidence="7" id="KW-0378">Hydrolase</keyword>
<protein>
    <submittedName>
        <fullName evidence="7">Putative effector of murein hydrolase LrgA, UPF0299 family</fullName>
    </submittedName>
</protein>
<dbReference type="STRING" id="633194.SAMN05421759_11351"/>
<evidence type="ECO:0000256" key="4">
    <source>
        <dbReference type="ARBA" id="ARBA00022989"/>
    </source>
</evidence>
<evidence type="ECO:0000313" key="8">
    <source>
        <dbReference type="Proteomes" id="UP000186684"/>
    </source>
</evidence>
<dbReference type="RefSeq" id="WP_076449738.1">
    <property type="nucleotide sequence ID" value="NZ_FTOQ01000013.1"/>
</dbReference>
<keyword evidence="5 6" id="KW-0472">Membrane</keyword>
<keyword evidence="2" id="KW-1003">Cell membrane</keyword>
<feature type="transmembrane region" description="Helical" evidence="6">
    <location>
        <begin position="58"/>
        <end position="78"/>
    </location>
</feature>
<dbReference type="PANTHER" id="PTHR33931:SF2">
    <property type="entry name" value="HOLIN-LIKE PROTEIN CIDA"/>
    <property type="match status" value="1"/>
</dbReference>
<evidence type="ECO:0000256" key="5">
    <source>
        <dbReference type="ARBA" id="ARBA00023136"/>
    </source>
</evidence>
<dbReference type="GO" id="GO:0016787">
    <property type="term" value="F:hydrolase activity"/>
    <property type="evidence" value="ECO:0007669"/>
    <property type="project" value="UniProtKB-KW"/>
</dbReference>
<dbReference type="AlphaFoldDB" id="A0A1N7P7L0"/>
<dbReference type="GO" id="GO:0005886">
    <property type="term" value="C:plasma membrane"/>
    <property type="evidence" value="ECO:0007669"/>
    <property type="project" value="UniProtKB-SubCell"/>
</dbReference>